<gene>
    <name evidence="2" type="ORF">AMS68_006877</name>
</gene>
<reference evidence="2 3" key="1">
    <citation type="journal article" date="2016" name="Sci. Rep.">
        <title>Peltaster fructicola genome reveals evolution from an invasive phytopathogen to an ectophytic parasite.</title>
        <authorList>
            <person name="Xu C."/>
            <person name="Chen H."/>
            <person name="Gleason M.L."/>
            <person name="Xu J.R."/>
            <person name="Liu H."/>
            <person name="Zhang R."/>
            <person name="Sun G."/>
        </authorList>
    </citation>
    <scope>NUCLEOTIDE SEQUENCE [LARGE SCALE GENOMIC DNA]</scope>
    <source>
        <strain evidence="2 3">LNHT1506</strain>
    </source>
</reference>
<evidence type="ECO:0000313" key="3">
    <source>
        <dbReference type="Proteomes" id="UP000503462"/>
    </source>
</evidence>
<dbReference type="Proteomes" id="UP000503462">
    <property type="component" value="Chromosome 4"/>
</dbReference>
<dbReference type="EMBL" id="CP051142">
    <property type="protein sequence ID" value="QIX01360.1"/>
    <property type="molecule type" value="Genomic_DNA"/>
</dbReference>
<keyword evidence="3" id="KW-1185">Reference proteome</keyword>
<accession>A0A6H0Y413</accession>
<feature type="transmembrane region" description="Helical" evidence="1">
    <location>
        <begin position="147"/>
        <end position="168"/>
    </location>
</feature>
<dbReference type="AlphaFoldDB" id="A0A6H0Y413"/>
<proteinExistence type="predicted"/>
<name>A0A6H0Y413_9PEZI</name>
<evidence type="ECO:0000256" key="1">
    <source>
        <dbReference type="SAM" id="Phobius"/>
    </source>
</evidence>
<sequence>MASSGDPKPFFGPPLPSADAIDPRLLETIHGEDDLFENEKLMLGWTPGVTIAERTAAELRRVRFKIDMMTERFPSLLSLDCPDKTLFFSGSIKAMGWYQDLEQHPVMSTDGKLFFDDSLHVRSICTEIARSWDDRLLFPELDRFRSFIITVVRTPIIFPIMAALRWYFKHVRADIPFKVSAERPGRYVSRSEGRLPRRTSSRHAIDVMVLPVRCVPDGSFFPGCWNVFHFEVVPDKAVFRDLRKRVACSGQSNVLKVQQIVETVTPCSMILDPYGEEQHRKGEASYDEKLMEFCDYTLADLL</sequence>
<evidence type="ECO:0000313" key="2">
    <source>
        <dbReference type="EMBL" id="QIX01360.1"/>
    </source>
</evidence>
<protein>
    <submittedName>
        <fullName evidence="2">Uncharacterized protein</fullName>
    </submittedName>
</protein>
<keyword evidence="1" id="KW-1133">Transmembrane helix</keyword>
<keyword evidence="1" id="KW-0472">Membrane</keyword>
<organism evidence="2 3">
    <name type="scientific">Peltaster fructicola</name>
    <dbReference type="NCBI Taxonomy" id="286661"/>
    <lineage>
        <taxon>Eukaryota</taxon>
        <taxon>Fungi</taxon>
        <taxon>Dikarya</taxon>
        <taxon>Ascomycota</taxon>
        <taxon>Pezizomycotina</taxon>
        <taxon>Dothideomycetes</taxon>
        <taxon>Dothideomycetes incertae sedis</taxon>
        <taxon>Peltaster</taxon>
    </lineage>
</organism>
<keyword evidence="1" id="KW-0812">Transmembrane</keyword>